<evidence type="ECO:0000313" key="3">
    <source>
        <dbReference type="EMBL" id="RXH57789.1"/>
    </source>
</evidence>
<proteinExistence type="predicted"/>
<keyword evidence="2" id="KW-0732">Signal</keyword>
<name>A0A4Q0T6W9_9BACT</name>
<feature type="compositionally biased region" description="Basic and acidic residues" evidence="1">
    <location>
        <begin position="105"/>
        <end position="115"/>
    </location>
</feature>
<accession>A0A4Q0T6W9</accession>
<evidence type="ECO:0000313" key="4">
    <source>
        <dbReference type="Proteomes" id="UP000289437"/>
    </source>
</evidence>
<keyword evidence="4" id="KW-1185">Reference proteome</keyword>
<gene>
    <name evidence="3" type="ORF">GRAN_1099</name>
</gene>
<comment type="caution">
    <text evidence="3">The sequence shown here is derived from an EMBL/GenBank/DDBJ whole genome shotgun (WGS) entry which is preliminary data.</text>
</comment>
<feature type="compositionally biased region" description="Low complexity" evidence="1">
    <location>
        <begin position="47"/>
        <end position="61"/>
    </location>
</feature>
<reference evidence="3 4" key="1">
    <citation type="submission" date="2018-11" db="EMBL/GenBank/DDBJ databases">
        <authorList>
            <person name="Mardanov A.V."/>
            <person name="Ravin N.V."/>
            <person name="Dedysh S.N."/>
        </authorList>
    </citation>
    <scope>NUCLEOTIDE SEQUENCE [LARGE SCALE GENOMIC DNA]</scope>
    <source>
        <strain evidence="3 4">AF10</strain>
    </source>
</reference>
<evidence type="ECO:0000256" key="1">
    <source>
        <dbReference type="SAM" id="MobiDB-lite"/>
    </source>
</evidence>
<feature type="region of interest" description="Disordered" evidence="1">
    <location>
        <begin position="18"/>
        <end position="127"/>
    </location>
</feature>
<sequence length="360" mass="38333">MVTGALAVVLACSLSGYAQEQDGSAGASTQSDTRTPYQKRMDEERQAAGGAPADSKAGSAAKKGDSAKPGKEAKVKEPKEEKEKKGEYTGPMTVVELPPTPMLDEEGRQRLDPDGKPMFNPPVRQLRDSKGHPMFSASGKPLMQTADNLGYDEHGKKIVVKKEKPVKTVSLSIVHGTMTVDGMIGKAALNYDIQNLHYIYLYVPGIGTTIVSNATFPGAKEQPNAFDDKTLTVKVEDHLLQINSDTRLLGSKPESAFVAVDRLFVVHSKFPVVGYGDLRVAPYAWPGAKQDHVEQGVVKAPPLPENLRPAMLLEPCPSGQMRMTAAGMTPAQAATQPCVPIQSATPSASATSPAGANSLK</sequence>
<feature type="compositionally biased region" description="Polar residues" evidence="1">
    <location>
        <begin position="18"/>
        <end position="36"/>
    </location>
</feature>
<protein>
    <submittedName>
        <fullName evidence="3">Uncharacterized protein</fullName>
    </submittedName>
</protein>
<reference evidence="4" key="2">
    <citation type="submission" date="2019-02" db="EMBL/GenBank/DDBJ databases">
        <title>Granulicella sibirica sp. nov., a psychrotolerant acidobacterium isolated from an organic soil layer in forested tundra, West Siberia.</title>
        <authorList>
            <person name="Oshkin I.Y."/>
            <person name="Kulichevskaya I.S."/>
            <person name="Rijpstra W.I.C."/>
            <person name="Sinninghe Damste J.S."/>
            <person name="Rakitin A.L."/>
            <person name="Ravin N.V."/>
            <person name="Dedysh S.N."/>
        </authorList>
    </citation>
    <scope>NUCLEOTIDE SEQUENCE [LARGE SCALE GENOMIC DNA]</scope>
    <source>
        <strain evidence="4">AF10</strain>
    </source>
</reference>
<feature type="signal peptide" evidence="2">
    <location>
        <begin position="1"/>
        <end position="20"/>
    </location>
</feature>
<evidence type="ECO:0000256" key="2">
    <source>
        <dbReference type="SAM" id="SignalP"/>
    </source>
</evidence>
<dbReference type="EMBL" id="RDSM01000001">
    <property type="protein sequence ID" value="RXH57789.1"/>
    <property type="molecule type" value="Genomic_DNA"/>
</dbReference>
<organism evidence="3 4">
    <name type="scientific">Granulicella sibirica</name>
    <dbReference type="NCBI Taxonomy" id="2479048"/>
    <lineage>
        <taxon>Bacteria</taxon>
        <taxon>Pseudomonadati</taxon>
        <taxon>Acidobacteriota</taxon>
        <taxon>Terriglobia</taxon>
        <taxon>Terriglobales</taxon>
        <taxon>Acidobacteriaceae</taxon>
        <taxon>Granulicella</taxon>
    </lineage>
</organism>
<feature type="chain" id="PRO_5020469134" evidence="2">
    <location>
        <begin position="21"/>
        <end position="360"/>
    </location>
</feature>
<dbReference type="AlphaFoldDB" id="A0A4Q0T6W9"/>
<feature type="compositionally biased region" description="Basic and acidic residues" evidence="1">
    <location>
        <begin position="62"/>
        <end position="87"/>
    </location>
</feature>
<dbReference type="Proteomes" id="UP000289437">
    <property type="component" value="Unassembled WGS sequence"/>
</dbReference>